<dbReference type="GO" id="GO:0016757">
    <property type="term" value="F:glycosyltransferase activity"/>
    <property type="evidence" value="ECO:0007669"/>
    <property type="project" value="UniProtKB-KW"/>
</dbReference>
<dbReference type="Proteomes" id="UP000192266">
    <property type="component" value="Unassembled WGS sequence"/>
</dbReference>
<reference evidence="5 6" key="1">
    <citation type="submission" date="2017-04" db="EMBL/GenBank/DDBJ databases">
        <authorList>
            <person name="Afonso C.L."/>
            <person name="Miller P.J."/>
            <person name="Scott M.A."/>
            <person name="Spackman E."/>
            <person name="Goraichik I."/>
            <person name="Dimitrov K.M."/>
            <person name="Suarez D.L."/>
            <person name="Swayne D.E."/>
        </authorList>
    </citation>
    <scope>NUCLEOTIDE SEQUENCE [LARGE SCALE GENOMIC DNA]</scope>
    <source>
        <strain evidence="5 6">DSM 11622</strain>
    </source>
</reference>
<dbReference type="Gene3D" id="2.115.10.20">
    <property type="entry name" value="Glycosyl hydrolase domain, family 43"/>
    <property type="match status" value="1"/>
</dbReference>
<dbReference type="GO" id="GO:0016798">
    <property type="term" value="F:hydrolase activity, acting on glycosyl bonds"/>
    <property type="evidence" value="ECO:0007669"/>
    <property type="project" value="UniProtKB-KW"/>
</dbReference>
<dbReference type="EMBL" id="FWWW01000058">
    <property type="protein sequence ID" value="SMB92308.1"/>
    <property type="molecule type" value="Genomic_DNA"/>
</dbReference>
<gene>
    <name evidence="5" type="ORF">SAMN00120144_2131</name>
</gene>
<dbReference type="PIRSF" id="PIRSF016202">
    <property type="entry name" value="PH1107"/>
    <property type="match status" value="1"/>
</dbReference>
<protein>
    <submittedName>
        <fullName evidence="5">Glycosidase PH1107-related</fullName>
    </submittedName>
</protein>
<dbReference type="AlphaFoldDB" id="A0A1W1VG07"/>
<keyword evidence="4" id="KW-0732">Signal</keyword>
<keyword evidence="1" id="KW-0328">Glycosyltransferase</keyword>
<evidence type="ECO:0000256" key="2">
    <source>
        <dbReference type="ARBA" id="ARBA00022679"/>
    </source>
</evidence>
<name>A0A1W1VG07_9BACT</name>
<proteinExistence type="inferred from homology"/>
<evidence type="ECO:0000313" key="6">
    <source>
        <dbReference type="Proteomes" id="UP000192266"/>
    </source>
</evidence>
<dbReference type="STRING" id="645990.SAMN00120144_2131"/>
<dbReference type="InterPro" id="IPR023296">
    <property type="entry name" value="Glyco_hydro_beta-prop_sf"/>
</dbReference>
<feature type="chain" id="PRO_5012980919" evidence="4">
    <location>
        <begin position="31"/>
        <end position="404"/>
    </location>
</feature>
<organism evidence="5 6">
    <name type="scientific">Hymenobacter roseosalivarius DSM 11622</name>
    <dbReference type="NCBI Taxonomy" id="645990"/>
    <lineage>
        <taxon>Bacteria</taxon>
        <taxon>Pseudomonadati</taxon>
        <taxon>Bacteroidota</taxon>
        <taxon>Cytophagia</taxon>
        <taxon>Cytophagales</taxon>
        <taxon>Hymenobacteraceae</taxon>
        <taxon>Hymenobacter</taxon>
    </lineage>
</organism>
<dbReference type="PANTHER" id="PTHR34106">
    <property type="entry name" value="GLYCOSIDASE"/>
    <property type="match status" value="1"/>
</dbReference>
<dbReference type="CDD" id="cd18610">
    <property type="entry name" value="GH130_BT3780-like"/>
    <property type="match status" value="1"/>
</dbReference>
<dbReference type="InterPro" id="IPR007184">
    <property type="entry name" value="Mannoside_phosphorylase"/>
</dbReference>
<dbReference type="PANTHER" id="PTHR34106:SF5">
    <property type="entry name" value="GLYCOSIDASE"/>
    <property type="match status" value="1"/>
</dbReference>
<dbReference type="Pfam" id="PF04041">
    <property type="entry name" value="Glyco_hydro_130"/>
    <property type="match status" value="1"/>
</dbReference>
<dbReference type="SUPFAM" id="SSF75005">
    <property type="entry name" value="Arabinanase/levansucrase/invertase"/>
    <property type="match status" value="1"/>
</dbReference>
<accession>A0A1W1VG07</accession>
<evidence type="ECO:0000256" key="1">
    <source>
        <dbReference type="ARBA" id="ARBA00022676"/>
    </source>
</evidence>
<dbReference type="RefSeq" id="WP_234997112.1">
    <property type="nucleotide sequence ID" value="NZ_FWWW01000058.1"/>
</dbReference>
<feature type="signal peptide" evidence="4">
    <location>
        <begin position="1"/>
        <end position="30"/>
    </location>
</feature>
<comment type="similarity">
    <text evidence="3">Belongs to the glycosyl hydrolase 130 family.</text>
</comment>
<sequence>MSNFNTTAHRLAGSLATLALAMLMGCGSNEADKATTTAVKPPPAPTRDSWALLNFTKVDSVNPIMGPSTVGRFQDPILKKEVLWEEKDVFNPAVVVKDGMVYMLYRAENMVGKFKKTSRIGLATSTDGLHFTRRKAPVLHPDNDVHKKYEWFGGTEDPRVVESEDGTYYMTYTAYDGDKARMHVASSPDLLNWTKYGNVFTKAAGGKYVDKWSKSGSIVSRYENDGRIVATKINGKYWMYWGDAQIWLATSDDLINWTPVEMAAGEKPPVPLRAHALTMPNLKIVLPTREGKFDSDLVESGPPAMITDQGILLIYNSRNEPSFGDKNLPVGTYTAAQALFDKNDPTKLLKRMDNYFMRPELPYETTGQINQVVFLEGLARFKNQWFIYYGTADSKIAVATRPVN</sequence>
<keyword evidence="5" id="KW-0326">Glycosidase</keyword>
<evidence type="ECO:0000256" key="4">
    <source>
        <dbReference type="SAM" id="SignalP"/>
    </source>
</evidence>
<evidence type="ECO:0000256" key="3">
    <source>
        <dbReference type="ARBA" id="ARBA00024356"/>
    </source>
</evidence>
<evidence type="ECO:0000313" key="5">
    <source>
        <dbReference type="EMBL" id="SMB92308.1"/>
    </source>
</evidence>
<keyword evidence="5" id="KW-0378">Hydrolase</keyword>
<keyword evidence="6" id="KW-1185">Reference proteome</keyword>
<keyword evidence="2" id="KW-0808">Transferase</keyword>